<gene>
    <name evidence="1" type="ORF">FOL46_004331</name>
</gene>
<evidence type="ECO:0000313" key="2">
    <source>
        <dbReference type="Proteomes" id="UP000572268"/>
    </source>
</evidence>
<sequence>WGLTLANDSFLAPTEYDSDEDYASQTAFDALPAKARKKLLREMEAGVDSFIRGLSGFDSAHLSTSEPAGSEEADELDMDIIDQIELDRRMEDDIGEDEEEEPEDLFAHWRGDSAAEASCSEMAMAAALQSRIERRLEAALGHGFFKKSARVEIRKAGLDAYRTPSNANKARLRDLVSSIFEKGVTKNLKTMYRRAEQGAEAYAQKKKALLLQACTGAKI</sequence>
<evidence type="ECO:0000313" key="1">
    <source>
        <dbReference type="EMBL" id="KAF4647386.1"/>
    </source>
</evidence>
<feature type="non-terminal residue" evidence="1">
    <location>
        <position position="219"/>
    </location>
</feature>
<reference evidence="1 2" key="1">
    <citation type="submission" date="2020-04" db="EMBL/GenBank/DDBJ databases">
        <title>Perkinsus olseni comparative genomics.</title>
        <authorList>
            <person name="Bogema D.R."/>
        </authorList>
    </citation>
    <scope>NUCLEOTIDE SEQUENCE [LARGE SCALE GENOMIC DNA]</scope>
    <source>
        <strain evidence="1">ATCC PRA-31</strain>
    </source>
</reference>
<dbReference type="AlphaFoldDB" id="A0A7J6KLJ8"/>
<protein>
    <submittedName>
        <fullName evidence="1">Uncharacterized protein</fullName>
    </submittedName>
</protein>
<dbReference type="Proteomes" id="UP000572268">
    <property type="component" value="Unassembled WGS sequence"/>
</dbReference>
<dbReference type="EMBL" id="JABANN010002645">
    <property type="protein sequence ID" value="KAF4647386.1"/>
    <property type="molecule type" value="Genomic_DNA"/>
</dbReference>
<accession>A0A7J6KLJ8</accession>
<proteinExistence type="predicted"/>
<feature type="non-terminal residue" evidence="1">
    <location>
        <position position="1"/>
    </location>
</feature>
<comment type="caution">
    <text evidence="1">The sequence shown here is derived from an EMBL/GenBank/DDBJ whole genome shotgun (WGS) entry which is preliminary data.</text>
</comment>
<name>A0A7J6KLJ8_PEROL</name>
<organism evidence="1 2">
    <name type="scientific">Perkinsus olseni</name>
    <name type="common">Perkinsus atlanticus</name>
    <dbReference type="NCBI Taxonomy" id="32597"/>
    <lineage>
        <taxon>Eukaryota</taxon>
        <taxon>Sar</taxon>
        <taxon>Alveolata</taxon>
        <taxon>Perkinsozoa</taxon>
        <taxon>Perkinsea</taxon>
        <taxon>Perkinsida</taxon>
        <taxon>Perkinsidae</taxon>
        <taxon>Perkinsus</taxon>
    </lineage>
</organism>